<dbReference type="InterPro" id="IPR025997">
    <property type="entry name" value="SBP_2_dom"/>
</dbReference>
<dbReference type="InterPro" id="IPR000843">
    <property type="entry name" value="HTH_LacI"/>
</dbReference>
<name>A0A917E4S6_9HYPH</name>
<sequence length="340" mass="35983">MVKRATVADVAKAAGVSVATVDRALTGRSAVRPDTAERIAAAARDLNFHAAPLLAGRVERRIARCRIGILLQSPEIPFYSLLGEALRDAVTATDRFAGAVTLTHWGEQDPGEIAAAVRRLATRCDALAMVSPDHPTVTAAVGEIVASGKPVFSLLSDFAVSARTAYIGVDSRKAGRTAAWMIARAAPRAGRVAVFIGSHGFHGHELREVGFRSYFREHAPEFTVIDTPANMESNVRSREITREVLAAYPDLVGCYVAGGGMEGIIAALREAPAGPRPVTVCSSLTSESRAALLDGTVALVVAEPLDRICDDLISHVAASLEGKVTEFNPSPIELVCPENL</sequence>
<comment type="caution">
    <text evidence="4">The sequence shown here is derived from an EMBL/GenBank/DDBJ whole genome shotgun (WGS) entry which is preliminary data.</text>
</comment>
<dbReference type="GO" id="GO:0003677">
    <property type="term" value="F:DNA binding"/>
    <property type="evidence" value="ECO:0007669"/>
    <property type="project" value="InterPro"/>
</dbReference>
<dbReference type="Proteomes" id="UP000644699">
    <property type="component" value="Unassembled WGS sequence"/>
</dbReference>
<accession>A0A917E4S6</accession>
<dbReference type="SUPFAM" id="SSF53822">
    <property type="entry name" value="Periplasmic binding protein-like I"/>
    <property type="match status" value="1"/>
</dbReference>
<dbReference type="EMBL" id="BMIQ01000003">
    <property type="protein sequence ID" value="GGE01297.1"/>
    <property type="molecule type" value="Genomic_DNA"/>
</dbReference>
<comment type="subcellular location">
    <subcellularLocation>
        <location evidence="1">Periplasm</location>
    </subcellularLocation>
</comment>
<dbReference type="GO" id="GO:0030288">
    <property type="term" value="C:outer membrane-bounded periplasmic space"/>
    <property type="evidence" value="ECO:0007669"/>
    <property type="project" value="TreeGrafter"/>
</dbReference>
<evidence type="ECO:0000256" key="2">
    <source>
        <dbReference type="ARBA" id="ARBA00007639"/>
    </source>
</evidence>
<dbReference type="InterPro" id="IPR050555">
    <property type="entry name" value="Bact_Solute-Bind_Prot2"/>
</dbReference>
<reference evidence="4" key="2">
    <citation type="submission" date="2020-09" db="EMBL/GenBank/DDBJ databases">
        <authorList>
            <person name="Sun Q."/>
            <person name="Zhou Y."/>
        </authorList>
    </citation>
    <scope>NUCLEOTIDE SEQUENCE</scope>
    <source>
        <strain evidence="4">CGMCC 1.15367</strain>
    </source>
</reference>
<feature type="domain" description="HTH lacI-type" evidence="3">
    <location>
        <begin position="5"/>
        <end position="59"/>
    </location>
</feature>
<comment type="similarity">
    <text evidence="2">Belongs to the bacterial solute-binding protein 2 family.</text>
</comment>
<dbReference type="GO" id="GO:0030246">
    <property type="term" value="F:carbohydrate binding"/>
    <property type="evidence" value="ECO:0007669"/>
    <property type="project" value="TreeGrafter"/>
</dbReference>
<dbReference type="SMART" id="SM00354">
    <property type="entry name" value="HTH_LACI"/>
    <property type="match status" value="1"/>
</dbReference>
<dbReference type="PROSITE" id="PS50932">
    <property type="entry name" value="HTH_LACI_2"/>
    <property type="match status" value="1"/>
</dbReference>
<reference evidence="4" key="1">
    <citation type="journal article" date="2014" name="Int. J. Syst. Evol. Microbiol.">
        <title>Complete genome sequence of Corynebacterium casei LMG S-19264T (=DSM 44701T), isolated from a smear-ripened cheese.</title>
        <authorList>
            <consortium name="US DOE Joint Genome Institute (JGI-PGF)"/>
            <person name="Walter F."/>
            <person name="Albersmeier A."/>
            <person name="Kalinowski J."/>
            <person name="Ruckert C."/>
        </authorList>
    </citation>
    <scope>NUCLEOTIDE SEQUENCE</scope>
    <source>
        <strain evidence="4">CGMCC 1.15367</strain>
    </source>
</reference>
<keyword evidence="5" id="KW-1185">Reference proteome</keyword>
<dbReference type="Gene3D" id="1.10.260.40">
    <property type="entry name" value="lambda repressor-like DNA-binding domains"/>
    <property type="match status" value="1"/>
</dbReference>
<dbReference type="RefSeq" id="WP_188908142.1">
    <property type="nucleotide sequence ID" value="NZ_BMIQ01000003.1"/>
</dbReference>
<dbReference type="SUPFAM" id="SSF47413">
    <property type="entry name" value="lambda repressor-like DNA-binding domains"/>
    <property type="match status" value="1"/>
</dbReference>
<dbReference type="AlphaFoldDB" id="A0A917E4S6"/>
<dbReference type="PROSITE" id="PS00356">
    <property type="entry name" value="HTH_LACI_1"/>
    <property type="match status" value="1"/>
</dbReference>
<gene>
    <name evidence="4" type="ORF">GCM10011390_20190</name>
</gene>
<evidence type="ECO:0000313" key="4">
    <source>
        <dbReference type="EMBL" id="GGE01297.1"/>
    </source>
</evidence>
<dbReference type="PANTHER" id="PTHR30036">
    <property type="entry name" value="D-XYLOSE-BINDING PERIPLASMIC PROTEIN"/>
    <property type="match status" value="1"/>
</dbReference>
<dbReference type="CDD" id="cd06307">
    <property type="entry name" value="PBP1_sugar_binding"/>
    <property type="match status" value="1"/>
</dbReference>
<dbReference type="Pfam" id="PF13407">
    <property type="entry name" value="Peripla_BP_4"/>
    <property type="match status" value="1"/>
</dbReference>
<dbReference type="InterPro" id="IPR028082">
    <property type="entry name" value="Peripla_BP_I"/>
</dbReference>
<organism evidence="4 5">
    <name type="scientific">Aureimonas endophytica</name>
    <dbReference type="NCBI Taxonomy" id="2027858"/>
    <lineage>
        <taxon>Bacteria</taxon>
        <taxon>Pseudomonadati</taxon>
        <taxon>Pseudomonadota</taxon>
        <taxon>Alphaproteobacteria</taxon>
        <taxon>Hyphomicrobiales</taxon>
        <taxon>Aurantimonadaceae</taxon>
        <taxon>Aureimonas</taxon>
    </lineage>
</organism>
<protein>
    <submittedName>
        <fullName evidence="4">LacI family transcriptional regulator</fullName>
    </submittedName>
</protein>
<proteinExistence type="inferred from homology"/>
<evidence type="ECO:0000256" key="1">
    <source>
        <dbReference type="ARBA" id="ARBA00004418"/>
    </source>
</evidence>
<dbReference type="Gene3D" id="3.40.50.2300">
    <property type="match status" value="2"/>
</dbReference>
<dbReference type="InterPro" id="IPR010982">
    <property type="entry name" value="Lambda_DNA-bd_dom_sf"/>
</dbReference>
<evidence type="ECO:0000313" key="5">
    <source>
        <dbReference type="Proteomes" id="UP000644699"/>
    </source>
</evidence>
<dbReference type="GO" id="GO:0006355">
    <property type="term" value="P:regulation of DNA-templated transcription"/>
    <property type="evidence" value="ECO:0007669"/>
    <property type="project" value="InterPro"/>
</dbReference>
<evidence type="ECO:0000259" key="3">
    <source>
        <dbReference type="PROSITE" id="PS50932"/>
    </source>
</evidence>
<dbReference type="Pfam" id="PF00356">
    <property type="entry name" value="LacI"/>
    <property type="match status" value="1"/>
</dbReference>
<dbReference type="PANTHER" id="PTHR30036:SF7">
    <property type="entry name" value="ABC TRANSPORTER PERIPLASMIC-BINDING PROTEIN YPHF"/>
    <property type="match status" value="1"/>
</dbReference>
<dbReference type="CDD" id="cd01392">
    <property type="entry name" value="HTH_LacI"/>
    <property type="match status" value="1"/>
</dbReference>